<reference evidence="1" key="1">
    <citation type="journal article" date="2020" name="Int. J. Syst. Evol. Microbiol.">
        <title>Aquipluma nitroreducens gen. nov. sp. nov., a novel facultatively anaerobic bacterium isolated from a freshwater lake.</title>
        <authorList>
            <person name="Watanabe M."/>
            <person name="Kojima H."/>
            <person name="Fukui M."/>
        </authorList>
    </citation>
    <scope>NUCLEOTIDE SEQUENCE</scope>
    <source>
        <strain evidence="1">MeG22</strain>
    </source>
</reference>
<evidence type="ECO:0000313" key="1">
    <source>
        <dbReference type="EMBL" id="BBE16296.1"/>
    </source>
</evidence>
<sequence>MKIFHLFAFVILGIFLTGCATIPKQSASLSEELGYKLTNIEQSHVQLLHNFFEQKRNTVEEFIVEEWIPVYSEQYFSKPSVENKWNEIVSSGNKEDRLKFITIVGPVLLNQINEQRQKLLQPLNDLEKEIEQKIRNEYNSARSINNALTSFLQSAVKVEENRSRYLEMLGVTDQKINEAIDTTDQLVKDLVKVGENAEDKTEKVNSFLSKMEEFKKKINTTTK</sequence>
<dbReference type="EMBL" id="AP018694">
    <property type="protein sequence ID" value="BBE16296.1"/>
    <property type="molecule type" value="Genomic_DNA"/>
</dbReference>
<protein>
    <recommendedName>
        <fullName evidence="3">Lipoprotein</fullName>
    </recommendedName>
</protein>
<dbReference type="RefSeq" id="WP_318349381.1">
    <property type="nucleotide sequence ID" value="NZ_AP018694.1"/>
</dbReference>
<dbReference type="Proteomes" id="UP001193389">
    <property type="component" value="Chromosome"/>
</dbReference>
<proteinExistence type="predicted"/>
<gene>
    <name evidence="1" type="ORF">AQPE_0433</name>
</gene>
<dbReference type="KEGG" id="anf:AQPE_0433"/>
<keyword evidence="2" id="KW-1185">Reference proteome</keyword>
<accession>A0A5K7S446</accession>
<dbReference type="PROSITE" id="PS51257">
    <property type="entry name" value="PROKAR_LIPOPROTEIN"/>
    <property type="match status" value="1"/>
</dbReference>
<evidence type="ECO:0000313" key="2">
    <source>
        <dbReference type="Proteomes" id="UP001193389"/>
    </source>
</evidence>
<name>A0A5K7S446_9BACT</name>
<evidence type="ECO:0008006" key="3">
    <source>
        <dbReference type="Google" id="ProtNLM"/>
    </source>
</evidence>
<organism evidence="1 2">
    <name type="scientific">Aquipluma nitroreducens</name>
    <dbReference type="NCBI Taxonomy" id="2010828"/>
    <lineage>
        <taxon>Bacteria</taxon>
        <taxon>Pseudomonadati</taxon>
        <taxon>Bacteroidota</taxon>
        <taxon>Bacteroidia</taxon>
        <taxon>Marinilabiliales</taxon>
        <taxon>Prolixibacteraceae</taxon>
        <taxon>Aquipluma</taxon>
    </lineage>
</organism>
<dbReference type="AlphaFoldDB" id="A0A5K7S446"/>